<evidence type="ECO:0000256" key="1">
    <source>
        <dbReference type="ARBA" id="ARBA00004418"/>
    </source>
</evidence>
<gene>
    <name evidence="5" type="ORF">ATO9_15255</name>
</gene>
<evidence type="ECO:0000313" key="5">
    <source>
        <dbReference type="EMBL" id="KGM47951.1"/>
    </source>
</evidence>
<dbReference type="CDD" id="cd13665">
    <property type="entry name" value="PBP2_TRAP_Dctp3_4"/>
    <property type="match status" value="1"/>
</dbReference>
<evidence type="ECO:0000256" key="3">
    <source>
        <dbReference type="ARBA" id="ARBA00022764"/>
    </source>
</evidence>
<dbReference type="InterPro" id="IPR038404">
    <property type="entry name" value="TRAP_DctP_sf"/>
</dbReference>
<keyword evidence="3" id="KW-0574">Periplasm</keyword>
<feature type="signal peptide" evidence="4">
    <location>
        <begin position="1"/>
        <end position="26"/>
    </location>
</feature>
<comment type="subcellular location">
    <subcellularLocation>
        <location evidence="1">Periplasm</location>
    </subcellularLocation>
</comment>
<keyword evidence="2 4" id="KW-0732">Signal</keyword>
<keyword evidence="6" id="KW-1185">Reference proteome</keyword>
<comment type="caution">
    <text evidence="5">The sequence shown here is derived from an EMBL/GenBank/DDBJ whole genome shotgun (WGS) entry which is preliminary data.</text>
</comment>
<reference evidence="5 6" key="1">
    <citation type="journal article" date="2015" name="Antonie Van Leeuwenhoek">
        <title>Pseudooceanicola atlanticus gen. nov. sp. nov., isolated from surface seawater of the Atlantic Ocean and reclassification of Oceanicola batsensis, Oceanicola marinus, Oceanicola nitratireducens, Oceanicola nanhaiensis, Oceanicola antarcticus and Oceanicola flagellatus, as Pseudooceanicola batsensis comb. nov., Pseudooceanicola marinus comb. nov., Pseudooceanicola nitratireducens comb. nov., Pseudooceanicola nanhaiensis comb. nov., Pseudooceanicola antarcticus comb. nov., and Pseudooceanicola flagellatus comb. nov.</title>
        <authorList>
            <person name="Lai Q."/>
            <person name="Li G."/>
            <person name="Liu X."/>
            <person name="Du Y."/>
            <person name="Sun F."/>
            <person name="Shao Z."/>
        </authorList>
    </citation>
    <scope>NUCLEOTIDE SEQUENCE [LARGE SCALE GENOMIC DNA]</scope>
    <source>
        <strain evidence="5 6">22II-s11g</strain>
    </source>
</reference>
<dbReference type="Pfam" id="PF03480">
    <property type="entry name" value="DctP"/>
    <property type="match status" value="1"/>
</dbReference>
<dbReference type="GO" id="GO:0042597">
    <property type="term" value="C:periplasmic space"/>
    <property type="evidence" value="ECO:0007669"/>
    <property type="project" value="UniProtKB-SubCell"/>
</dbReference>
<evidence type="ECO:0000256" key="2">
    <source>
        <dbReference type="ARBA" id="ARBA00022729"/>
    </source>
</evidence>
<protein>
    <submittedName>
        <fullName evidence="5">ABC transporter substrate-binding protein</fullName>
    </submittedName>
</protein>
<dbReference type="AlphaFoldDB" id="A0A0A0EAI5"/>
<dbReference type="OrthoDB" id="7822595at2"/>
<organism evidence="5 6">
    <name type="scientific">Pseudooceanicola atlanticus</name>
    <dbReference type="NCBI Taxonomy" id="1461694"/>
    <lineage>
        <taxon>Bacteria</taxon>
        <taxon>Pseudomonadati</taxon>
        <taxon>Pseudomonadota</taxon>
        <taxon>Alphaproteobacteria</taxon>
        <taxon>Rhodobacterales</taxon>
        <taxon>Paracoccaceae</taxon>
        <taxon>Pseudooceanicola</taxon>
    </lineage>
</organism>
<dbReference type="PANTHER" id="PTHR33376">
    <property type="match status" value="1"/>
</dbReference>
<dbReference type="GO" id="GO:0055085">
    <property type="term" value="P:transmembrane transport"/>
    <property type="evidence" value="ECO:0007669"/>
    <property type="project" value="InterPro"/>
</dbReference>
<dbReference type="eggNOG" id="COG1638">
    <property type="taxonomic scope" value="Bacteria"/>
</dbReference>
<dbReference type="STRING" id="1461694.ATO9_15255"/>
<dbReference type="PANTHER" id="PTHR33376:SF15">
    <property type="entry name" value="BLL6794 PROTEIN"/>
    <property type="match status" value="1"/>
</dbReference>
<sequence length="342" mass="35631">MTMIRFAPLSAALAVAGTLAAGPALSQTTLTVANWLPPSHPLVSDVIVPMTEQIAEATDGEVVANILPAPLGPPPAHFDFAVNGVADITFGVQGYSAGRFKTTNLAELPFLGDSAEVVSVAYWRTWEAMLKDAGEYDDVKVLAVFTHGPGEIFVKEGDLSGPDALDGKKMRVGGGIVQKVATTLGAVPVEGPSSKAYELLSQGVADGILFPYESVSFFGLIPQLSEGLSVPGGLYNTSFFIVMNKGKWDSLTPEQQAAIDSVTGEPLSRMAGQMWDKVDAAGLEAMDGKINVAAASDEQVAAWKEALAPVIDASLAEIDEAGVDSAAALEMFMSEIEAGAAE</sequence>
<dbReference type="Proteomes" id="UP000030004">
    <property type="component" value="Unassembled WGS sequence"/>
</dbReference>
<proteinExistence type="predicted"/>
<dbReference type="EMBL" id="AQQX01000006">
    <property type="protein sequence ID" value="KGM47951.1"/>
    <property type="molecule type" value="Genomic_DNA"/>
</dbReference>
<accession>A0A0A0EAI5</accession>
<evidence type="ECO:0000313" key="6">
    <source>
        <dbReference type="Proteomes" id="UP000030004"/>
    </source>
</evidence>
<dbReference type="RefSeq" id="WP_043750839.1">
    <property type="nucleotide sequence ID" value="NZ_AQQX01000006.1"/>
</dbReference>
<feature type="chain" id="PRO_5001968839" evidence="4">
    <location>
        <begin position="27"/>
        <end position="342"/>
    </location>
</feature>
<dbReference type="Gene3D" id="3.40.190.170">
    <property type="entry name" value="Bacterial extracellular solute-binding protein, family 7"/>
    <property type="match status" value="1"/>
</dbReference>
<evidence type="ECO:0000256" key="4">
    <source>
        <dbReference type="SAM" id="SignalP"/>
    </source>
</evidence>
<dbReference type="InterPro" id="IPR018389">
    <property type="entry name" value="DctP_fam"/>
</dbReference>
<name>A0A0A0EAI5_9RHOB</name>